<evidence type="ECO:0000256" key="2">
    <source>
        <dbReference type="ARBA" id="ARBA00006601"/>
    </source>
</evidence>
<dbReference type="SUPFAM" id="SSF48179">
    <property type="entry name" value="6-phosphogluconate dehydrogenase C-terminal domain-like"/>
    <property type="match status" value="1"/>
</dbReference>
<feature type="binding site" evidence="9">
    <location>
        <begin position="151"/>
        <end position="154"/>
    </location>
    <ligand>
        <name>substrate</name>
    </ligand>
</feature>
<dbReference type="InterPro" id="IPR028357">
    <property type="entry name" value="UDPglc_DH_bac"/>
</dbReference>
<dbReference type="InterPro" id="IPR036220">
    <property type="entry name" value="UDP-Glc/GDP-Man_DH_C_sf"/>
</dbReference>
<dbReference type="InterPro" id="IPR008927">
    <property type="entry name" value="6-PGluconate_DH-like_C_sf"/>
</dbReference>
<feature type="binding site" evidence="10">
    <location>
        <position position="154"/>
    </location>
    <ligand>
        <name>NAD(+)</name>
        <dbReference type="ChEBI" id="CHEBI:57540"/>
    </ligand>
</feature>
<dbReference type="SMART" id="SM00984">
    <property type="entry name" value="UDPG_MGDP_dh_C"/>
    <property type="match status" value="1"/>
</dbReference>
<dbReference type="InterPro" id="IPR036291">
    <property type="entry name" value="NAD(P)-bd_dom_sf"/>
</dbReference>
<evidence type="ECO:0000256" key="9">
    <source>
        <dbReference type="PIRSR" id="PIRSR500134-2"/>
    </source>
</evidence>
<dbReference type="EMBL" id="CP054056">
    <property type="protein sequence ID" value="QKJ24751.1"/>
    <property type="molecule type" value="Genomic_DNA"/>
</dbReference>
<reference evidence="12 13" key="1">
    <citation type="submission" date="2020-05" db="EMBL/GenBank/DDBJ databases">
        <title>Aquirufa sp. strain 15G-AUS-rot a new Aquirufa species.</title>
        <authorList>
            <person name="Pitt A."/>
            <person name="Hahn M.W."/>
        </authorList>
    </citation>
    <scope>NUCLEOTIDE SEQUENCE [LARGE SCALE GENOMIC DNA]</scope>
    <source>
        <strain evidence="12 13">15G-AUS-rot</strain>
    </source>
</reference>
<dbReference type="Pfam" id="PF00984">
    <property type="entry name" value="UDPG_MGDP_dh"/>
    <property type="match status" value="1"/>
</dbReference>
<dbReference type="SUPFAM" id="SSF51735">
    <property type="entry name" value="NAD(P)-binding Rossmann-fold domains"/>
    <property type="match status" value="1"/>
</dbReference>
<protein>
    <recommendedName>
        <fullName evidence="3 7">UDP-glucose 6-dehydrogenase</fullName>
        <ecNumber evidence="3 7">1.1.1.22</ecNumber>
    </recommendedName>
</protein>
<feature type="binding site" evidence="10">
    <location>
        <position position="86"/>
    </location>
    <ligand>
        <name>NAD(+)</name>
        <dbReference type="ChEBI" id="CHEBI:57540"/>
    </ligand>
</feature>
<dbReference type="Pfam" id="PF03721">
    <property type="entry name" value="UDPG_MGDP_dh_N"/>
    <property type="match status" value="1"/>
</dbReference>
<dbReference type="GO" id="GO:0000271">
    <property type="term" value="P:polysaccharide biosynthetic process"/>
    <property type="evidence" value="ECO:0007669"/>
    <property type="project" value="InterPro"/>
</dbReference>
<dbReference type="PIRSF" id="PIRSF000124">
    <property type="entry name" value="UDPglc_GDPman_dh"/>
    <property type="match status" value="1"/>
</dbReference>
<organism evidence="12 13">
    <name type="scientific">Aquiluna borgnonia</name>
    <dbReference type="NCBI Taxonomy" id="2499157"/>
    <lineage>
        <taxon>Bacteria</taxon>
        <taxon>Bacillati</taxon>
        <taxon>Actinomycetota</taxon>
        <taxon>Actinomycetes</taxon>
        <taxon>Micrococcales</taxon>
        <taxon>Microbacteriaceae</taxon>
        <taxon>Luna cluster</taxon>
        <taxon>Luna-1 subcluster</taxon>
        <taxon>Aquiluna</taxon>
    </lineage>
</organism>
<dbReference type="Gene3D" id="1.20.5.100">
    <property type="entry name" value="Cytochrome c1, transmembrane anchor, C-terminal"/>
    <property type="match status" value="1"/>
</dbReference>
<evidence type="ECO:0000256" key="10">
    <source>
        <dbReference type="PIRSR" id="PIRSR500134-3"/>
    </source>
</evidence>
<dbReference type="InterPro" id="IPR001732">
    <property type="entry name" value="UDP-Glc/GDP-Man_DH_N"/>
</dbReference>
<feature type="binding site" evidence="9">
    <location>
        <begin position="251"/>
        <end position="255"/>
    </location>
    <ligand>
        <name>substrate</name>
    </ligand>
</feature>
<accession>A0A7D4TID8</accession>
<dbReference type="PANTHER" id="PTHR43750">
    <property type="entry name" value="UDP-GLUCOSE 6-DEHYDROGENASE TUAD"/>
    <property type="match status" value="1"/>
</dbReference>
<evidence type="ECO:0000256" key="6">
    <source>
        <dbReference type="ARBA" id="ARBA00047473"/>
    </source>
</evidence>
<dbReference type="SUPFAM" id="SSF52413">
    <property type="entry name" value="UDP-glucose/GDP-mannose dehydrogenase C-terminal domain"/>
    <property type="match status" value="1"/>
</dbReference>
<keyword evidence="4 7" id="KW-0560">Oxidoreductase</keyword>
<feature type="binding site" evidence="10">
    <location>
        <position position="122"/>
    </location>
    <ligand>
        <name>NAD(+)</name>
        <dbReference type="ChEBI" id="CHEBI:57540"/>
    </ligand>
</feature>
<dbReference type="AlphaFoldDB" id="A0A7D4TID8"/>
<comment type="similarity">
    <text evidence="2 7">Belongs to the UDP-glucose/GDP-mannose dehydrogenase family.</text>
</comment>
<comment type="pathway">
    <text evidence="1">Nucleotide-sugar biosynthesis; UDP-alpha-D-glucuronate biosynthesis; UDP-alpha-D-glucuronate from UDP-alpha-D-glucose: step 1/1.</text>
</comment>
<dbReference type="PIRSF" id="PIRSF500134">
    <property type="entry name" value="UDPglc_DH_bac"/>
    <property type="match status" value="1"/>
</dbReference>
<keyword evidence="5 7" id="KW-0520">NAD</keyword>
<dbReference type="Proteomes" id="UP000501003">
    <property type="component" value="Chromosome"/>
</dbReference>
<dbReference type="GO" id="GO:0051287">
    <property type="term" value="F:NAD binding"/>
    <property type="evidence" value="ECO:0007669"/>
    <property type="project" value="InterPro"/>
</dbReference>
<feature type="active site" description="Nucleophile" evidence="8">
    <location>
        <position position="262"/>
    </location>
</feature>
<feature type="binding site" evidence="9">
    <location>
        <position position="259"/>
    </location>
    <ligand>
        <name>substrate</name>
    </ligand>
</feature>
<feature type="domain" description="UDP-glucose/GDP-mannose dehydrogenase C-terminal" evidence="11">
    <location>
        <begin position="317"/>
        <end position="418"/>
    </location>
</feature>
<comment type="catalytic activity">
    <reaction evidence="6 7">
        <text>UDP-alpha-D-glucose + 2 NAD(+) + H2O = UDP-alpha-D-glucuronate + 2 NADH + 3 H(+)</text>
        <dbReference type="Rhea" id="RHEA:23596"/>
        <dbReference type="ChEBI" id="CHEBI:15377"/>
        <dbReference type="ChEBI" id="CHEBI:15378"/>
        <dbReference type="ChEBI" id="CHEBI:57540"/>
        <dbReference type="ChEBI" id="CHEBI:57945"/>
        <dbReference type="ChEBI" id="CHEBI:58052"/>
        <dbReference type="ChEBI" id="CHEBI:58885"/>
        <dbReference type="EC" id="1.1.1.22"/>
    </reaction>
</comment>
<dbReference type="GO" id="GO:0003979">
    <property type="term" value="F:UDP-glucose 6-dehydrogenase activity"/>
    <property type="evidence" value="ECO:0007669"/>
    <property type="project" value="UniProtKB-EC"/>
</dbReference>
<evidence type="ECO:0000256" key="5">
    <source>
        <dbReference type="ARBA" id="ARBA00023027"/>
    </source>
</evidence>
<feature type="binding site" evidence="9">
    <location>
        <position position="324"/>
    </location>
    <ligand>
        <name>substrate</name>
    </ligand>
</feature>
<proteinExistence type="inferred from homology"/>
<dbReference type="EC" id="1.1.1.22" evidence="3 7"/>
<feature type="binding site" evidence="9">
    <location>
        <position position="206"/>
    </location>
    <ligand>
        <name>substrate</name>
    </ligand>
</feature>
<feature type="binding site" evidence="10">
    <location>
        <position position="265"/>
    </location>
    <ligand>
        <name>NAD(+)</name>
        <dbReference type="ChEBI" id="CHEBI:57540"/>
    </ligand>
</feature>
<dbReference type="InterPro" id="IPR014026">
    <property type="entry name" value="UDP-Glc/GDP-Man_DH_dimer"/>
</dbReference>
<dbReference type="NCBIfam" id="TIGR03026">
    <property type="entry name" value="NDP-sugDHase"/>
    <property type="match status" value="1"/>
</dbReference>
<dbReference type="KEGG" id="aqg:HRU87_00625"/>
<evidence type="ECO:0000313" key="13">
    <source>
        <dbReference type="Proteomes" id="UP000501003"/>
    </source>
</evidence>
<evidence type="ECO:0000256" key="1">
    <source>
        <dbReference type="ARBA" id="ARBA00004701"/>
    </source>
</evidence>
<sequence>MKVTVIGLGYLGATHAVAMAELGHEVIGIEPDPRKLSALSQGVLPFHEPGLDTALTKTLATGKLTFKAAHDAESAASEIFFICVGTPQRAGSDAADTSYVISAAEDLARWVGRDAVVAGKSTVPVGTAAELKKRMDAIAGFDVHLAWNPEFLREGTALEDSLRPDRIVVGTFDQHSVQVIKNVYAPILESGTPFLELDVPTAELVKVAANAFLATKISFINAMAEVAEVSGADAVALAKAIGYDERIGNKFLRTGIGFGGGCLPKDIRGFMARADELGVGSAVEFLRNVDQVNLRRRDRVVSLANTELGEVSGKAITMLGISFKPDSDDLRDSPALEIAQRLQAQGAHLTVHDPVSLVPLASRAPELSSEQDLMAAVKSADLVILGTEWKQYREVDPAELGELVKTKTVIDGRNVLDVARWQQAGWKVIALGRNIQNG</sequence>
<evidence type="ECO:0000256" key="3">
    <source>
        <dbReference type="ARBA" id="ARBA00012954"/>
    </source>
</evidence>
<dbReference type="GO" id="GO:0006065">
    <property type="term" value="P:UDP-glucuronate biosynthetic process"/>
    <property type="evidence" value="ECO:0007669"/>
    <property type="project" value="UniProtKB-UniPathway"/>
</dbReference>
<dbReference type="InterPro" id="IPR017476">
    <property type="entry name" value="UDP-Glc/GDP-Man"/>
</dbReference>
<dbReference type="Gene3D" id="3.40.50.720">
    <property type="entry name" value="NAD(P)-binding Rossmann-like Domain"/>
    <property type="match status" value="2"/>
</dbReference>
<keyword evidence="13" id="KW-1185">Reference proteome</keyword>
<dbReference type="InterPro" id="IPR014027">
    <property type="entry name" value="UDP-Glc/GDP-Man_DH_C"/>
</dbReference>
<feature type="binding site" evidence="10">
    <location>
        <position position="331"/>
    </location>
    <ligand>
        <name>NAD(+)</name>
        <dbReference type="ChEBI" id="CHEBI:57540"/>
    </ligand>
</feature>
<evidence type="ECO:0000256" key="8">
    <source>
        <dbReference type="PIRSR" id="PIRSR500134-1"/>
    </source>
</evidence>
<evidence type="ECO:0000256" key="7">
    <source>
        <dbReference type="PIRNR" id="PIRNR000124"/>
    </source>
</evidence>
<gene>
    <name evidence="12" type="ORF">HRU87_00625</name>
</gene>
<evidence type="ECO:0000256" key="4">
    <source>
        <dbReference type="ARBA" id="ARBA00023002"/>
    </source>
</evidence>
<dbReference type="RefSeq" id="WP_173493050.1">
    <property type="nucleotide sequence ID" value="NZ_CP054056.1"/>
</dbReference>
<dbReference type="UniPathway" id="UPA00038">
    <property type="reaction ID" value="UER00491"/>
</dbReference>
<dbReference type="Pfam" id="PF03720">
    <property type="entry name" value="UDPG_MGDP_dh_C"/>
    <property type="match status" value="1"/>
</dbReference>
<name>A0A7D4TID8_9MICO</name>
<dbReference type="PANTHER" id="PTHR43750:SF3">
    <property type="entry name" value="UDP-GLUCOSE 6-DEHYDROGENASE TUAD"/>
    <property type="match status" value="1"/>
</dbReference>
<feature type="binding site" evidence="10">
    <location>
        <position position="35"/>
    </location>
    <ligand>
        <name>NAD(+)</name>
        <dbReference type="ChEBI" id="CHEBI:57540"/>
    </ligand>
</feature>
<evidence type="ECO:0000313" key="12">
    <source>
        <dbReference type="EMBL" id="QKJ24751.1"/>
    </source>
</evidence>
<evidence type="ECO:0000259" key="11">
    <source>
        <dbReference type="SMART" id="SM00984"/>
    </source>
</evidence>